<evidence type="ECO:0000313" key="4">
    <source>
        <dbReference type="Proteomes" id="UP000032483"/>
    </source>
</evidence>
<dbReference type="Pfam" id="PF03432">
    <property type="entry name" value="Relaxase"/>
    <property type="match status" value="1"/>
</dbReference>
<name>A0A0D8J3H5_9FIRM</name>
<evidence type="ECO:0000313" key="3">
    <source>
        <dbReference type="EMBL" id="KJF41515.1"/>
    </source>
</evidence>
<dbReference type="RefSeq" id="WP_050004305.1">
    <property type="nucleotide sequence ID" value="NZ_CAUBPW010000049.1"/>
</dbReference>
<dbReference type="GeneID" id="42855317"/>
<accession>A0A0D8J3H5</accession>
<comment type="caution">
    <text evidence="3">The sequence shown here is derived from an EMBL/GenBank/DDBJ whole genome shotgun (WGS) entry which is preliminary data.</text>
</comment>
<feature type="coiled-coil region" evidence="1">
    <location>
        <begin position="370"/>
        <end position="426"/>
    </location>
</feature>
<sequence>MKERFDYGQNPDKTQGGELISSYECDYMTADAEFLLSKAKYKVTTGREQRRDADVLCYQIRQSFKPGEITPEEANRVGYETAMRWTKGKYAFFVATHTDRQHIHNHIYYNSTSLDCSHKFRDFIGSARAVRRLSDRVCLENDLSVITNPKLHSKGRFLHYGAWLGRERQPSYKERLRASICDALAKGPDSFDAFLRLMEESGYAVKRGRGGAISFLVPGQQRATRLRSSTLGEGFDPGDIRDVIAGKRPLPKLDAPAPAAPRRVDLIVDIQERLRSGKSPAYERWAKVYNLKQMAAALQFMREHQISEYDQLTTEAEAVSARFRVLTEQLRQTEADLAYTSELMGAVVQYAKTRPVFEEYKAAKYSKRFLAQHEVELADYRVAKAALNDLLDGAKLPKMAQLKEKRRKLAAEKKALYAKYRAAQQEMRQAVAVKTNIDHLLGVTDGRKNKEQER</sequence>
<proteinExistence type="predicted"/>
<gene>
    <name evidence="3" type="ORF">TQ39_01535</name>
</gene>
<dbReference type="Proteomes" id="UP000032483">
    <property type="component" value="Unassembled WGS sequence"/>
</dbReference>
<organism evidence="3 4">
    <name type="scientific">Ruthenibacterium lactatiformans</name>
    <dbReference type="NCBI Taxonomy" id="1550024"/>
    <lineage>
        <taxon>Bacteria</taxon>
        <taxon>Bacillati</taxon>
        <taxon>Bacillota</taxon>
        <taxon>Clostridia</taxon>
        <taxon>Eubacteriales</taxon>
        <taxon>Oscillospiraceae</taxon>
        <taxon>Ruthenibacterium</taxon>
    </lineage>
</organism>
<evidence type="ECO:0000259" key="2">
    <source>
        <dbReference type="Pfam" id="PF03432"/>
    </source>
</evidence>
<keyword evidence="4" id="KW-1185">Reference proteome</keyword>
<feature type="domain" description="MobA/VirD2-like nuclease" evidence="2">
    <location>
        <begin position="7"/>
        <end position="143"/>
    </location>
</feature>
<dbReference type="EMBL" id="JXXK01000001">
    <property type="protein sequence ID" value="KJF41515.1"/>
    <property type="molecule type" value="Genomic_DNA"/>
</dbReference>
<reference evidence="3" key="1">
    <citation type="submission" date="2015-02" db="EMBL/GenBank/DDBJ databases">
        <title>A novel member of the family Ruminococcaceae isolated from human feces.</title>
        <authorList>
            <person name="Shkoporov A.N."/>
            <person name="Chaplin A.V."/>
            <person name="Motuzova O.V."/>
            <person name="Kafarskaia L.I."/>
            <person name="Khokhlova E.V."/>
            <person name="Efimov B.A."/>
        </authorList>
    </citation>
    <scope>NUCLEOTIDE SEQUENCE [LARGE SCALE GENOMIC DNA]</scope>
    <source>
        <strain evidence="3">585-1</strain>
    </source>
</reference>
<evidence type="ECO:0000256" key="1">
    <source>
        <dbReference type="SAM" id="Coils"/>
    </source>
</evidence>
<dbReference type="InterPro" id="IPR005094">
    <property type="entry name" value="Endonuclease_MobA/VirD2"/>
</dbReference>
<dbReference type="PATRIC" id="fig|1550024.3.peg.342"/>
<keyword evidence="1" id="KW-0175">Coiled coil</keyword>
<protein>
    <submittedName>
        <fullName evidence="3">RLX protein</fullName>
    </submittedName>
</protein>
<dbReference type="AlphaFoldDB" id="A0A0D8J3H5"/>